<accession>A0A075FNZ7</accession>
<feature type="transmembrane region" description="Helical" evidence="1">
    <location>
        <begin position="81"/>
        <end position="99"/>
    </location>
</feature>
<evidence type="ECO:0000256" key="1">
    <source>
        <dbReference type="SAM" id="Phobius"/>
    </source>
</evidence>
<evidence type="ECO:0000313" key="2">
    <source>
        <dbReference type="EMBL" id="AIE93365.1"/>
    </source>
</evidence>
<proteinExistence type="predicted"/>
<feature type="transmembrane region" description="Helical" evidence="1">
    <location>
        <begin position="120"/>
        <end position="138"/>
    </location>
</feature>
<dbReference type="AlphaFoldDB" id="A0A075FNZ7"/>
<protein>
    <submittedName>
        <fullName evidence="2">Uncharacterized protein</fullName>
    </submittedName>
</protein>
<dbReference type="EMBL" id="KF900392">
    <property type="protein sequence ID" value="AIE93365.1"/>
    <property type="molecule type" value="Genomic_DNA"/>
</dbReference>
<keyword evidence="1" id="KW-1133">Transmembrane helix</keyword>
<feature type="transmembrane region" description="Helical" evidence="1">
    <location>
        <begin position="7"/>
        <end position="31"/>
    </location>
</feature>
<reference evidence="2" key="1">
    <citation type="journal article" date="2014" name="Genome Biol. Evol.">
        <title>Pangenome evidence for extensive interdomain horizontal transfer affecting lineage core and shell genes in uncultured planktonic thaumarchaeota and euryarchaeota.</title>
        <authorList>
            <person name="Deschamps P."/>
            <person name="Zivanovic Y."/>
            <person name="Moreira D."/>
            <person name="Rodriguez-Valera F."/>
            <person name="Lopez-Garcia P."/>
        </authorList>
    </citation>
    <scope>NUCLEOTIDE SEQUENCE</scope>
</reference>
<organism evidence="2">
    <name type="scientific">uncultured marine group II/III euryarchaeote AD1000_34_D01</name>
    <dbReference type="NCBI Taxonomy" id="1457757"/>
    <lineage>
        <taxon>Archaea</taxon>
        <taxon>Methanobacteriati</taxon>
        <taxon>Methanobacteriota</taxon>
        <taxon>environmental samples</taxon>
    </lineage>
</organism>
<name>A0A075FNZ7_9EURY</name>
<sequence length="267" mass="29006">MSKATPLLFAILGVFLLGFVLYNVEIGLYYFEYPNELVHYKLNLPELLSGNCGKEQINDDLRNFRESACTSPLGAYHLTDLILAGLGLICSLAAPVMALRQSGRLRVSRSTAANLARLRMLLGLSLILFAAADFLGFLNADGQPLDWSEIIGMEVPGFLIDIILLSAGIRILRKALKALKRATNKADRYAEPWETAGAGGFKGSLEKRGSSGPMTVGDLRSALQLDEYEDIFQVGTSSTQEEMKVGRLCHYCNGQGCGQCGGIGETF</sequence>
<feature type="transmembrane region" description="Helical" evidence="1">
    <location>
        <begin position="150"/>
        <end position="172"/>
    </location>
</feature>
<keyword evidence="1" id="KW-0812">Transmembrane</keyword>
<keyword evidence="1" id="KW-0472">Membrane</keyword>